<dbReference type="GO" id="GO:0006508">
    <property type="term" value="P:proteolysis"/>
    <property type="evidence" value="ECO:0007669"/>
    <property type="project" value="UniProtKB-KW"/>
</dbReference>
<keyword evidence="3" id="KW-0479">Metal-binding</keyword>
<dbReference type="CDD" id="cd08071">
    <property type="entry name" value="MPN_DUF2466"/>
    <property type="match status" value="1"/>
</dbReference>
<dbReference type="Pfam" id="PF04002">
    <property type="entry name" value="RadC"/>
    <property type="match status" value="1"/>
</dbReference>
<dbReference type="GO" id="GO:0008237">
    <property type="term" value="F:metallopeptidase activity"/>
    <property type="evidence" value="ECO:0007669"/>
    <property type="project" value="UniProtKB-KW"/>
</dbReference>
<dbReference type="NCBIfam" id="TIGR00608">
    <property type="entry name" value="radc"/>
    <property type="match status" value="1"/>
</dbReference>
<evidence type="ECO:0000256" key="6">
    <source>
        <dbReference type="ARBA" id="ARBA00023049"/>
    </source>
</evidence>
<dbReference type="PANTHER" id="PTHR30471:SF3">
    <property type="entry name" value="UPF0758 PROTEIN YEES-RELATED"/>
    <property type="match status" value="1"/>
</dbReference>
<accession>A0A2U3KM94</accession>
<protein>
    <submittedName>
        <fullName evidence="8">DNA repair protein RadC</fullName>
    </submittedName>
</protein>
<name>A0A2U3KM94_9FIRM</name>
<dbReference type="InterPro" id="IPR037518">
    <property type="entry name" value="MPN"/>
</dbReference>
<dbReference type="InterPro" id="IPR020891">
    <property type="entry name" value="UPF0758_CS"/>
</dbReference>
<dbReference type="OrthoDB" id="9804482at2"/>
<evidence type="ECO:0000313" key="8">
    <source>
        <dbReference type="EMBL" id="SPF40766.1"/>
    </source>
</evidence>
<dbReference type="PROSITE" id="PS01302">
    <property type="entry name" value="UPF0758"/>
    <property type="match status" value="1"/>
</dbReference>
<dbReference type="PANTHER" id="PTHR30471">
    <property type="entry name" value="DNA REPAIR PROTEIN RADC"/>
    <property type="match status" value="1"/>
</dbReference>
<dbReference type="SUPFAM" id="SSF102712">
    <property type="entry name" value="JAB1/MPN domain"/>
    <property type="match status" value="1"/>
</dbReference>
<proteinExistence type="inferred from homology"/>
<evidence type="ECO:0000256" key="3">
    <source>
        <dbReference type="ARBA" id="ARBA00022723"/>
    </source>
</evidence>
<keyword evidence="6" id="KW-0482">Metalloprotease</keyword>
<evidence type="ECO:0000256" key="4">
    <source>
        <dbReference type="ARBA" id="ARBA00022801"/>
    </source>
</evidence>
<evidence type="ECO:0000259" key="7">
    <source>
        <dbReference type="PROSITE" id="PS50249"/>
    </source>
</evidence>
<dbReference type="Gene3D" id="3.40.140.10">
    <property type="entry name" value="Cytidine Deaminase, domain 2"/>
    <property type="match status" value="1"/>
</dbReference>
<dbReference type="GO" id="GO:0046872">
    <property type="term" value="F:metal ion binding"/>
    <property type="evidence" value="ECO:0007669"/>
    <property type="project" value="UniProtKB-KW"/>
</dbReference>
<keyword evidence="5" id="KW-0862">Zinc</keyword>
<reference evidence="9" key="1">
    <citation type="submission" date="2018-02" db="EMBL/GenBank/DDBJ databases">
        <authorList>
            <person name="Hausmann B."/>
        </authorList>
    </citation>
    <scope>NUCLEOTIDE SEQUENCE [LARGE SCALE GENOMIC DNA]</scope>
    <source>
        <strain evidence="9">Peat soil MAG SbF1</strain>
    </source>
</reference>
<dbReference type="Proteomes" id="UP000238916">
    <property type="component" value="Unassembled WGS sequence"/>
</dbReference>
<evidence type="ECO:0000256" key="2">
    <source>
        <dbReference type="ARBA" id="ARBA00022670"/>
    </source>
</evidence>
<dbReference type="EMBL" id="OMOF01000150">
    <property type="protein sequence ID" value="SPF40766.1"/>
    <property type="molecule type" value="Genomic_DNA"/>
</dbReference>
<organism evidence="8 9">
    <name type="scientific">Candidatus Desulfosporosinus infrequens</name>
    <dbReference type="NCBI Taxonomy" id="2043169"/>
    <lineage>
        <taxon>Bacteria</taxon>
        <taxon>Bacillati</taxon>
        <taxon>Bacillota</taxon>
        <taxon>Clostridia</taxon>
        <taxon>Eubacteriales</taxon>
        <taxon>Desulfitobacteriaceae</taxon>
        <taxon>Desulfosporosinus</taxon>
    </lineage>
</organism>
<evidence type="ECO:0000256" key="5">
    <source>
        <dbReference type="ARBA" id="ARBA00022833"/>
    </source>
</evidence>
<dbReference type="AlphaFoldDB" id="A0A2U3KM94"/>
<dbReference type="PROSITE" id="PS50249">
    <property type="entry name" value="MPN"/>
    <property type="match status" value="1"/>
</dbReference>
<dbReference type="InterPro" id="IPR001405">
    <property type="entry name" value="UPF0758"/>
</dbReference>
<sequence>MRKINTLQKISVVSIQLVKEKSLAYGSKQINCPGDAAIIAGEFLAGADREHFVVLCLDTKSNINALNTVSVGTLNSSLVHPREVFKAAILANSNSIILCHNHPSGDPTPSREDLDVTKRLVEAGNILGIEVIDHVVIGDNGKYVSLKERGMMVASDQERG</sequence>
<evidence type="ECO:0000313" key="9">
    <source>
        <dbReference type="Proteomes" id="UP000238916"/>
    </source>
</evidence>
<feature type="domain" description="MPN" evidence="7">
    <location>
        <begin position="29"/>
        <end position="152"/>
    </location>
</feature>
<dbReference type="InterPro" id="IPR025657">
    <property type="entry name" value="RadC_JAB"/>
</dbReference>
<gene>
    <name evidence="8" type="ORF">SBF1_2330001</name>
</gene>
<keyword evidence="2" id="KW-0645">Protease</keyword>
<comment type="similarity">
    <text evidence="1">Belongs to the UPF0758 family.</text>
</comment>
<evidence type="ECO:0000256" key="1">
    <source>
        <dbReference type="ARBA" id="ARBA00010243"/>
    </source>
</evidence>
<keyword evidence="4" id="KW-0378">Hydrolase</keyword>